<dbReference type="InterPro" id="IPR029526">
    <property type="entry name" value="PGBD"/>
</dbReference>
<organism evidence="3">
    <name type="scientific">Hirondellea gigas</name>
    <dbReference type="NCBI Taxonomy" id="1518452"/>
    <lineage>
        <taxon>Eukaryota</taxon>
        <taxon>Metazoa</taxon>
        <taxon>Ecdysozoa</taxon>
        <taxon>Arthropoda</taxon>
        <taxon>Crustacea</taxon>
        <taxon>Multicrustacea</taxon>
        <taxon>Malacostraca</taxon>
        <taxon>Eumalacostraca</taxon>
        <taxon>Peracarida</taxon>
        <taxon>Amphipoda</taxon>
        <taxon>Amphilochidea</taxon>
        <taxon>Lysianassida</taxon>
        <taxon>Lysianassidira</taxon>
        <taxon>Lysianassoidea</taxon>
        <taxon>Lysianassidae</taxon>
        <taxon>Hirondellea</taxon>
    </lineage>
</organism>
<evidence type="ECO:0000256" key="1">
    <source>
        <dbReference type="SAM" id="MobiDB-lite"/>
    </source>
</evidence>
<proteinExistence type="evidence at transcript level"/>
<dbReference type="AlphaFoldDB" id="A0A6A7G052"/>
<dbReference type="Pfam" id="PF13843">
    <property type="entry name" value="DDE_Tnp_1_7"/>
    <property type="match status" value="1"/>
</dbReference>
<sequence length="339" mass="39022">MEASSFYGRPKLRHRTEDTELSDDEDMDSSDEYKISENSTHEDGSSDDATETQDGEMEILDQEETGGETAQTTNCVWHSVIQRQREHPFLGREGLLKYPVSSEPDGKIYPIDLYKLFVTDDIILHIVDETIRYADQIINGNVVTRKSRLNAWMPTNTKEMKKFIGLIICMGLVHKPKISLHWSKKSIYDYPFLYKHMSCDRFTELLRLIHFNDNSKQNVGNKLYKLQPPLDKLVGNFRSVYLLGPAVVIDKSLTPFHGQLHFRQYIPGKSHKCGVKLYKICSPDAHTWNLQVYAGKSNNVLSFNHSESIVLQLSQPLLKEGMTIYADNFYLLFGLQNTY</sequence>
<evidence type="ECO:0000313" key="3">
    <source>
        <dbReference type="EMBL" id="LAC24191.1"/>
    </source>
</evidence>
<name>A0A6A7G052_9CRUS</name>
<accession>A0A6A7G052</accession>
<protein>
    <submittedName>
        <fullName evidence="3">PiggyBac transposable element-derived protein 4-like isoform X2</fullName>
    </submittedName>
</protein>
<dbReference type="EMBL" id="IACT01005019">
    <property type="protein sequence ID" value="LAC24191.1"/>
    <property type="molecule type" value="mRNA"/>
</dbReference>
<reference evidence="3" key="1">
    <citation type="submission" date="2017-11" db="EMBL/GenBank/DDBJ databases">
        <title>The sensing device of the deep-sea amphipod.</title>
        <authorList>
            <person name="Kobayashi H."/>
            <person name="Nagahama T."/>
            <person name="Arai W."/>
            <person name="Sasagawa Y."/>
            <person name="Umeda M."/>
            <person name="Hayashi T."/>
            <person name="Nikaido I."/>
            <person name="Watanabe H."/>
            <person name="Oguri K."/>
            <person name="Kitazato H."/>
            <person name="Fujioka K."/>
            <person name="Kido Y."/>
            <person name="Takami H."/>
        </authorList>
    </citation>
    <scope>NUCLEOTIDE SEQUENCE</scope>
    <source>
        <tissue evidence="3">Whole body</tissue>
    </source>
</reference>
<feature type="compositionally biased region" description="Basic and acidic residues" evidence="1">
    <location>
        <begin position="31"/>
        <end position="44"/>
    </location>
</feature>
<dbReference type="PANTHER" id="PTHR46599">
    <property type="entry name" value="PIGGYBAC TRANSPOSABLE ELEMENT-DERIVED PROTEIN 4"/>
    <property type="match status" value="1"/>
</dbReference>
<feature type="region of interest" description="Disordered" evidence="1">
    <location>
        <begin position="1"/>
        <end position="53"/>
    </location>
</feature>
<feature type="compositionally biased region" description="Acidic residues" evidence="1">
    <location>
        <begin position="19"/>
        <end position="30"/>
    </location>
</feature>
<evidence type="ECO:0000259" key="2">
    <source>
        <dbReference type="Pfam" id="PF13843"/>
    </source>
</evidence>
<dbReference type="PANTHER" id="PTHR46599:SF3">
    <property type="entry name" value="PIGGYBAC TRANSPOSABLE ELEMENT-DERIVED PROTEIN 4"/>
    <property type="match status" value="1"/>
</dbReference>
<feature type="domain" description="PiggyBac transposable element-derived protein" evidence="2">
    <location>
        <begin position="110"/>
        <end position="332"/>
    </location>
</feature>